<dbReference type="EMBL" id="MT143862">
    <property type="protein sequence ID" value="QJB03818.1"/>
    <property type="molecule type" value="Genomic_DNA"/>
</dbReference>
<accession>A0A6M3M979</accession>
<sequence>MREGGSIIIQDFEDVWGNKNTLGLGEHAVRTHAAPMMFDKRGNVLRWLDFESPASSAYYFVTGIAGTSYARRSIDYSLTGDFSAKLYSSEAGSYPYIGSSTNDFSLNCIGLQCTFSFNDTRGRILLHIVYYNGTEEKKAVLEYIFLTGLIRIYVQPSYVTVGTVLKQPSYYNFSTIKLIVDLKTLYFKEVLIGGNSFDISEYPLSSNALVSHKRLDFHCKLDGKYGPTTMYIDNFILTENE</sequence>
<proteinExistence type="predicted"/>
<protein>
    <submittedName>
        <fullName evidence="1">Uncharacterized protein</fullName>
    </submittedName>
</protein>
<gene>
    <name evidence="1" type="ORF">MM171B00543_0007</name>
</gene>
<name>A0A6M3M979_9ZZZZ</name>
<dbReference type="AlphaFoldDB" id="A0A6M3M979"/>
<reference evidence="1" key="1">
    <citation type="submission" date="2020-03" db="EMBL/GenBank/DDBJ databases">
        <title>The deep terrestrial virosphere.</title>
        <authorList>
            <person name="Holmfeldt K."/>
            <person name="Nilsson E."/>
            <person name="Simone D."/>
            <person name="Lopez-Fernandez M."/>
            <person name="Wu X."/>
            <person name="de Brujin I."/>
            <person name="Lundin D."/>
            <person name="Andersson A."/>
            <person name="Bertilsson S."/>
            <person name="Dopson M."/>
        </authorList>
    </citation>
    <scope>NUCLEOTIDE SEQUENCE</scope>
    <source>
        <strain evidence="1">MM171B00543</strain>
    </source>
</reference>
<organism evidence="1">
    <name type="scientific">viral metagenome</name>
    <dbReference type="NCBI Taxonomy" id="1070528"/>
    <lineage>
        <taxon>unclassified sequences</taxon>
        <taxon>metagenomes</taxon>
        <taxon>organismal metagenomes</taxon>
    </lineage>
</organism>
<evidence type="ECO:0000313" key="1">
    <source>
        <dbReference type="EMBL" id="QJB03818.1"/>
    </source>
</evidence>